<keyword evidence="1" id="KW-0680">Restriction system</keyword>
<evidence type="ECO:0000313" key="2">
    <source>
        <dbReference type="EMBL" id="TDK26206.1"/>
    </source>
</evidence>
<dbReference type="PIRSF" id="PIRSF000994">
    <property type="entry name" value="Restrict_endonuc_II_XhoI"/>
    <property type="match status" value="1"/>
</dbReference>
<dbReference type="Proteomes" id="UP000294796">
    <property type="component" value="Unassembled WGS sequence"/>
</dbReference>
<gene>
    <name evidence="2" type="ORF">E2F46_06305</name>
</gene>
<dbReference type="GO" id="GO:0009307">
    <property type="term" value="P:DNA restriction-modification system"/>
    <property type="evidence" value="ECO:0007669"/>
    <property type="project" value="UniProtKB-UniRule"/>
</dbReference>
<dbReference type="GO" id="GO:0003677">
    <property type="term" value="F:DNA binding"/>
    <property type="evidence" value="ECO:0007669"/>
    <property type="project" value="UniProtKB-UniRule"/>
</dbReference>
<reference evidence="2 3" key="1">
    <citation type="submission" date="2019-03" db="EMBL/GenBank/DDBJ databases">
        <title>Luteimonas zhaokaii sp.nov., isolated from the rectal contents of Plateau pika in Yushu, Qinghai Province, China.</title>
        <authorList>
            <person name="Zhang G."/>
        </authorList>
    </citation>
    <scope>NUCLEOTIDE SEQUENCE [LARGE SCALE GENOMIC DNA]</scope>
    <source>
        <strain evidence="2 3">B9</strain>
    </source>
</reference>
<comment type="caution">
    <text evidence="2">The sequence shown here is derived from an EMBL/GenBank/DDBJ whole genome shotgun (WGS) entry which is preliminary data.</text>
</comment>
<dbReference type="EMBL" id="SMTF01000003">
    <property type="protein sequence ID" value="TDK26206.1"/>
    <property type="molecule type" value="Genomic_DNA"/>
</dbReference>
<dbReference type="EC" id="3.1.21.4" evidence="1"/>
<accession>A0A4R5TYB3</accession>
<comment type="function">
    <text evidence="1">A P subtype restriction enzyme that recognizes the double-stranded sequence 5'-CTCGAG-3' and cleaves after C-1.</text>
</comment>
<protein>
    <recommendedName>
        <fullName evidence="1">Type-2 restriction enzyme</fullName>
        <ecNumber evidence="1">3.1.21.4</ecNumber>
    </recommendedName>
</protein>
<proteinExistence type="inferred from homology"/>
<dbReference type="Pfam" id="PF04555">
    <property type="entry name" value="XhoI"/>
    <property type="match status" value="1"/>
</dbReference>
<dbReference type="GO" id="GO:0009036">
    <property type="term" value="F:type II site-specific deoxyribonuclease activity"/>
    <property type="evidence" value="ECO:0007669"/>
    <property type="project" value="UniProtKB-UniRule"/>
</dbReference>
<evidence type="ECO:0000313" key="3">
    <source>
        <dbReference type="Proteomes" id="UP000294796"/>
    </source>
</evidence>
<comment type="catalytic activity">
    <reaction evidence="1">
        <text>Endonucleolytic cleavage of DNA to give specific double-stranded fragments with terminal 5'-phosphates.</text>
        <dbReference type="EC" id="3.1.21.4"/>
    </reaction>
</comment>
<keyword evidence="1 2" id="KW-0255">Endonuclease</keyword>
<dbReference type="AlphaFoldDB" id="A0A4R5TYB3"/>
<keyword evidence="3" id="KW-1185">Reference proteome</keyword>
<evidence type="ECO:0000256" key="1">
    <source>
        <dbReference type="PIRNR" id="PIRNR000994"/>
    </source>
</evidence>
<dbReference type="OrthoDB" id="3638769at2"/>
<keyword evidence="1" id="KW-0540">Nuclease</keyword>
<organism evidence="2 3">
    <name type="scientific">Luteimonas aestuarii</name>
    <dbReference type="NCBI Taxonomy" id="453837"/>
    <lineage>
        <taxon>Bacteria</taxon>
        <taxon>Pseudomonadati</taxon>
        <taxon>Pseudomonadota</taxon>
        <taxon>Gammaproteobacteria</taxon>
        <taxon>Lysobacterales</taxon>
        <taxon>Lysobacteraceae</taxon>
        <taxon>Luteimonas</taxon>
    </lineage>
</organism>
<sequence length="246" mass="27184">MGLDLADYDRLARLGVAQFWDGRSSALENDEERSQGGERAAVLGGRNMDGFLAMVEALVRKNGLQEATICISGRPNLTLPGYYRPTKLWDVLVFDRKKLVAAIELKSHVGPSFGNNFNNRAEEAIGTAHDLSTAVREGALGNQLPPFTGWLILVEDCEKSRRPVRDSSPHFPVFPEFERASYLIRYEVLCRRLIQENLYSQATVIASPRTARVGGDYVELSQTTGLRAFAARLAGHVAGWAAAHPR</sequence>
<keyword evidence="1" id="KW-0378">Hydrolase</keyword>
<dbReference type="InterPro" id="IPR007636">
    <property type="entry name" value="Restrct_endonuc_II_XhoI"/>
</dbReference>
<name>A0A4R5TYB3_9GAMM</name>
<comment type="similarity">
    <text evidence="1">Belongs to the XhoI type II restriction endonuclease family.</text>
</comment>
<dbReference type="RefSeq" id="WP_133321239.1">
    <property type="nucleotide sequence ID" value="NZ_SMTF01000003.1"/>
</dbReference>